<dbReference type="AlphaFoldDB" id="A0A368F0I3"/>
<protein>
    <recommendedName>
        <fullName evidence="1">DNA mismatch repair protein MutS-like N-terminal domain-containing protein</fullName>
    </recommendedName>
</protein>
<feature type="domain" description="DNA mismatch repair protein MutS-like N-terminal" evidence="1">
    <location>
        <begin position="12"/>
        <end position="91"/>
    </location>
</feature>
<dbReference type="EMBL" id="JOJR01011248">
    <property type="protein sequence ID" value="RCN25581.1"/>
    <property type="molecule type" value="Genomic_DNA"/>
</dbReference>
<gene>
    <name evidence="2" type="ORF">ANCCAN_28706</name>
</gene>
<dbReference type="GO" id="GO:0030983">
    <property type="term" value="F:mismatched DNA binding"/>
    <property type="evidence" value="ECO:0007669"/>
    <property type="project" value="InterPro"/>
</dbReference>
<reference evidence="2 3" key="1">
    <citation type="submission" date="2014-10" db="EMBL/GenBank/DDBJ databases">
        <title>Draft genome of the hookworm Ancylostoma caninum.</title>
        <authorList>
            <person name="Mitreva M."/>
        </authorList>
    </citation>
    <scope>NUCLEOTIDE SEQUENCE [LARGE SCALE GENOMIC DNA]</scope>
    <source>
        <strain evidence="2 3">Baltimore</strain>
    </source>
</reference>
<dbReference type="InterPro" id="IPR007695">
    <property type="entry name" value="DNA_mismatch_repair_MutS-lik_N"/>
</dbReference>
<organism evidence="2 3">
    <name type="scientific">Ancylostoma caninum</name>
    <name type="common">Dog hookworm</name>
    <dbReference type="NCBI Taxonomy" id="29170"/>
    <lineage>
        <taxon>Eukaryota</taxon>
        <taxon>Metazoa</taxon>
        <taxon>Ecdysozoa</taxon>
        <taxon>Nematoda</taxon>
        <taxon>Chromadorea</taxon>
        <taxon>Rhabditida</taxon>
        <taxon>Rhabditina</taxon>
        <taxon>Rhabditomorpha</taxon>
        <taxon>Strongyloidea</taxon>
        <taxon>Ancylostomatidae</taxon>
        <taxon>Ancylostomatinae</taxon>
        <taxon>Ancylostoma</taxon>
    </lineage>
</organism>
<evidence type="ECO:0000259" key="1">
    <source>
        <dbReference type="Pfam" id="PF01624"/>
    </source>
</evidence>
<dbReference type="GO" id="GO:0006298">
    <property type="term" value="P:mismatch repair"/>
    <property type="evidence" value="ECO:0007669"/>
    <property type="project" value="InterPro"/>
</dbReference>
<dbReference type="GO" id="GO:0005524">
    <property type="term" value="F:ATP binding"/>
    <property type="evidence" value="ECO:0007669"/>
    <property type="project" value="InterPro"/>
</dbReference>
<accession>A0A368F0I3</accession>
<sequence length="117" mass="13434">MESADESLLRALRTKAAGTVAIFDKGDYFACYGNDAVLLATEVFMSDVCLKTVTIKGELLQYLTMNNGQYQRTVRELLMFMRYRIELYALEREEWTLKAKVRAFFIWDAPSSRAPSV</sequence>
<dbReference type="OrthoDB" id="5792750at2759"/>
<evidence type="ECO:0000313" key="2">
    <source>
        <dbReference type="EMBL" id="RCN25581.1"/>
    </source>
</evidence>
<proteinExistence type="predicted"/>
<dbReference type="Gene3D" id="3.40.1170.10">
    <property type="entry name" value="DNA repair protein MutS, domain I"/>
    <property type="match status" value="1"/>
</dbReference>
<dbReference type="InterPro" id="IPR016151">
    <property type="entry name" value="DNA_mismatch_repair_MutS_N"/>
</dbReference>
<evidence type="ECO:0000313" key="3">
    <source>
        <dbReference type="Proteomes" id="UP000252519"/>
    </source>
</evidence>
<comment type="caution">
    <text evidence="2">The sequence shown here is derived from an EMBL/GenBank/DDBJ whole genome shotgun (WGS) entry which is preliminary data.</text>
</comment>
<dbReference type="Pfam" id="PF01624">
    <property type="entry name" value="MutS_I"/>
    <property type="match status" value="1"/>
</dbReference>
<dbReference type="Proteomes" id="UP000252519">
    <property type="component" value="Unassembled WGS sequence"/>
</dbReference>
<dbReference type="STRING" id="29170.A0A368F0I3"/>
<name>A0A368F0I3_ANCCA</name>
<keyword evidence="3" id="KW-1185">Reference proteome</keyword>